<feature type="region of interest" description="Disordered" evidence="1">
    <location>
        <begin position="54"/>
        <end position="135"/>
    </location>
</feature>
<sequence length="198" mass="21518">MSVKLSAASAAIHSMWPGTVSLVARGADRATQRLVGRIPAMPMGRVTTRMLRQSSALTSGPPGVGPRPAEVPTIADHRPSIRVRSRFSGKANTRSDSELGMKRAAPTPWRRRAPMSTARRRSRPPGGRSGPGGVRVGYQREGWRCDPFPWGGRESMCEWPGALSGLTGHIGDRRGHFIARSLRGRVQGPVLRAQLTLW</sequence>
<feature type="compositionally biased region" description="Basic residues" evidence="1">
    <location>
        <begin position="109"/>
        <end position="123"/>
    </location>
</feature>
<comment type="caution">
    <text evidence="2">The sequence shown here is derived from an EMBL/GenBank/DDBJ whole genome shotgun (WGS) entry which is preliminary data.</text>
</comment>
<gene>
    <name evidence="2" type="ORF">GCM10023082_29320</name>
</gene>
<evidence type="ECO:0000256" key="1">
    <source>
        <dbReference type="SAM" id="MobiDB-lite"/>
    </source>
</evidence>
<name>A0ABP7F2Q8_9ACTN</name>
<dbReference type="EMBL" id="BAABEP010000016">
    <property type="protein sequence ID" value="GAA3729686.1"/>
    <property type="molecule type" value="Genomic_DNA"/>
</dbReference>
<accession>A0ABP7F2Q8</accession>
<reference evidence="3" key="1">
    <citation type="journal article" date="2019" name="Int. J. Syst. Evol. Microbiol.">
        <title>The Global Catalogue of Microorganisms (GCM) 10K type strain sequencing project: providing services to taxonomists for standard genome sequencing and annotation.</title>
        <authorList>
            <consortium name="The Broad Institute Genomics Platform"/>
            <consortium name="The Broad Institute Genome Sequencing Center for Infectious Disease"/>
            <person name="Wu L."/>
            <person name="Ma J."/>
        </authorList>
    </citation>
    <scope>NUCLEOTIDE SEQUENCE [LARGE SCALE GENOMIC DNA]</scope>
    <source>
        <strain evidence="3">JCM 30846</strain>
    </source>
</reference>
<proteinExistence type="predicted"/>
<evidence type="ECO:0000313" key="3">
    <source>
        <dbReference type="Proteomes" id="UP001499884"/>
    </source>
</evidence>
<evidence type="ECO:0000313" key="2">
    <source>
        <dbReference type="EMBL" id="GAA3729686.1"/>
    </source>
</evidence>
<organism evidence="2 3">
    <name type="scientific">Streptomyces tremellae</name>
    <dbReference type="NCBI Taxonomy" id="1124239"/>
    <lineage>
        <taxon>Bacteria</taxon>
        <taxon>Bacillati</taxon>
        <taxon>Actinomycetota</taxon>
        <taxon>Actinomycetes</taxon>
        <taxon>Kitasatosporales</taxon>
        <taxon>Streptomycetaceae</taxon>
        <taxon>Streptomyces</taxon>
    </lineage>
</organism>
<protein>
    <submittedName>
        <fullName evidence="2">Uncharacterized protein</fullName>
    </submittedName>
</protein>
<dbReference type="Proteomes" id="UP001499884">
    <property type="component" value="Unassembled WGS sequence"/>
</dbReference>
<keyword evidence="3" id="KW-1185">Reference proteome</keyword>